<dbReference type="InterPro" id="IPR004843">
    <property type="entry name" value="Calcineurin-like_PHP"/>
</dbReference>
<evidence type="ECO:0000313" key="3">
    <source>
        <dbReference type="Proteomes" id="UP000630353"/>
    </source>
</evidence>
<evidence type="ECO:0000313" key="2">
    <source>
        <dbReference type="EMBL" id="GHD58341.1"/>
    </source>
</evidence>
<dbReference type="Proteomes" id="UP000630353">
    <property type="component" value="Unassembled WGS sequence"/>
</dbReference>
<comment type="caution">
    <text evidence="2">The sequence shown here is derived from an EMBL/GenBank/DDBJ whole genome shotgun (WGS) entry which is preliminary data.</text>
</comment>
<dbReference type="GO" id="GO:0016787">
    <property type="term" value="F:hydrolase activity"/>
    <property type="evidence" value="ECO:0007669"/>
    <property type="project" value="InterPro"/>
</dbReference>
<evidence type="ECO:0000259" key="1">
    <source>
        <dbReference type="Pfam" id="PF00149"/>
    </source>
</evidence>
<dbReference type="AlphaFoldDB" id="A0A918XVL8"/>
<gene>
    <name evidence="2" type="ORF">GCM10017083_41160</name>
</gene>
<reference evidence="2" key="1">
    <citation type="journal article" date="2014" name="Int. J. Syst. Evol. Microbiol.">
        <title>Complete genome sequence of Corynebacterium casei LMG S-19264T (=DSM 44701T), isolated from a smear-ripened cheese.</title>
        <authorList>
            <consortium name="US DOE Joint Genome Institute (JGI-PGF)"/>
            <person name="Walter F."/>
            <person name="Albersmeier A."/>
            <person name="Kalinowski J."/>
            <person name="Ruckert C."/>
        </authorList>
    </citation>
    <scope>NUCLEOTIDE SEQUENCE</scope>
    <source>
        <strain evidence="2">KCTC 42651</strain>
    </source>
</reference>
<protein>
    <recommendedName>
        <fullName evidence="1">Calcineurin-like phosphoesterase domain-containing protein</fullName>
    </recommendedName>
</protein>
<dbReference type="RefSeq" id="WP_189993137.1">
    <property type="nucleotide sequence ID" value="NZ_BMZS01000010.1"/>
</dbReference>
<dbReference type="EMBL" id="BMZS01000010">
    <property type="protein sequence ID" value="GHD58341.1"/>
    <property type="molecule type" value="Genomic_DNA"/>
</dbReference>
<organism evidence="2 3">
    <name type="scientific">Thalassobaculum fulvum</name>
    <dbReference type="NCBI Taxonomy" id="1633335"/>
    <lineage>
        <taxon>Bacteria</taxon>
        <taxon>Pseudomonadati</taxon>
        <taxon>Pseudomonadota</taxon>
        <taxon>Alphaproteobacteria</taxon>
        <taxon>Rhodospirillales</taxon>
        <taxon>Thalassobaculaceae</taxon>
        <taxon>Thalassobaculum</taxon>
    </lineage>
</organism>
<name>A0A918XVL8_9PROT</name>
<sequence>MTDDPTSSPLPAVTPRGAGHRFAIYGDSCSGIPGALHERTFASVNAVVRRLDPAPEFIIFPGDEITGLTRDEAALREQWRHWFEVEMAWLDRERTPLFNTTGNHTTYDPMSERVFADVMAHLPRNGPREQKGLSYWVRRDDLLMVFVHTLWSGLGGEGHVECDWLDATLETHADARIKLVIGHHPLFPVNGYAGAYQRDIGPPHSVAFWETLKHHGVTAYICSHILAFDVQVLDGILQVCTAGAGTAHRMPEGIEYLHCLTAAIDGQGFRYRVLDAEGTVREALSWPFALPAADAWLALPAGGQAAPDSEPMAAGPVPAAVRAWRFTGIAAADGTAARQTWLSARGDGPAIAPLWIGLSGPDQRLSVSIGINPDPGRSPHYWHGPVVEPGERFDLTVALHGGMGPGGVLVRSGEDGPWSTLDGASASGPEALAVLPHWTVGHGDGGPDDRPFLGRDLRVRTVHARQEAV</sequence>
<accession>A0A918XVL8</accession>
<proteinExistence type="predicted"/>
<dbReference type="Gene3D" id="3.60.21.10">
    <property type="match status" value="1"/>
</dbReference>
<reference evidence="2" key="2">
    <citation type="submission" date="2020-09" db="EMBL/GenBank/DDBJ databases">
        <authorList>
            <person name="Sun Q."/>
            <person name="Kim S."/>
        </authorList>
    </citation>
    <scope>NUCLEOTIDE SEQUENCE</scope>
    <source>
        <strain evidence="2">KCTC 42651</strain>
    </source>
</reference>
<dbReference type="SUPFAM" id="SSF56300">
    <property type="entry name" value="Metallo-dependent phosphatases"/>
    <property type="match status" value="1"/>
</dbReference>
<keyword evidence="3" id="KW-1185">Reference proteome</keyword>
<dbReference type="Pfam" id="PF00149">
    <property type="entry name" value="Metallophos"/>
    <property type="match status" value="1"/>
</dbReference>
<dbReference type="InterPro" id="IPR029052">
    <property type="entry name" value="Metallo-depent_PP-like"/>
</dbReference>
<feature type="domain" description="Calcineurin-like phosphoesterase" evidence="1">
    <location>
        <begin position="21"/>
        <end position="225"/>
    </location>
</feature>